<dbReference type="PANTHER" id="PTHR24421">
    <property type="entry name" value="NITRATE/NITRITE SENSOR PROTEIN NARX-RELATED"/>
    <property type="match status" value="1"/>
</dbReference>
<keyword evidence="10" id="KW-0472">Membrane</keyword>
<keyword evidence="7 12" id="KW-0418">Kinase</keyword>
<evidence type="ECO:0000256" key="3">
    <source>
        <dbReference type="ARBA" id="ARBA00012438"/>
    </source>
</evidence>
<proteinExistence type="predicted"/>
<dbReference type="Pfam" id="PF07730">
    <property type="entry name" value="HisKA_3"/>
    <property type="match status" value="1"/>
</dbReference>
<dbReference type="GO" id="GO:0046983">
    <property type="term" value="F:protein dimerization activity"/>
    <property type="evidence" value="ECO:0007669"/>
    <property type="project" value="InterPro"/>
</dbReference>
<dbReference type="InterPro" id="IPR011712">
    <property type="entry name" value="Sig_transdc_His_kin_sub3_dim/P"/>
</dbReference>
<dbReference type="Proteomes" id="UP000002030">
    <property type="component" value="Chromosome"/>
</dbReference>
<dbReference type="EC" id="2.7.13.3" evidence="3"/>
<evidence type="ECO:0000256" key="10">
    <source>
        <dbReference type="SAM" id="Phobius"/>
    </source>
</evidence>
<evidence type="ECO:0000259" key="11">
    <source>
        <dbReference type="PROSITE" id="PS50885"/>
    </source>
</evidence>
<dbReference type="eggNOG" id="COG4585">
    <property type="taxonomic scope" value="Bacteria"/>
</dbReference>
<keyword evidence="4" id="KW-0597">Phosphoprotein</keyword>
<keyword evidence="6" id="KW-0547">Nucleotide-binding</keyword>
<dbReference type="Pfam" id="PF02518">
    <property type="entry name" value="HATPase_c"/>
    <property type="match status" value="1"/>
</dbReference>
<evidence type="ECO:0000256" key="1">
    <source>
        <dbReference type="ARBA" id="ARBA00000085"/>
    </source>
</evidence>
<dbReference type="GO" id="GO:0000155">
    <property type="term" value="F:phosphorelay sensor kinase activity"/>
    <property type="evidence" value="ECO:0007669"/>
    <property type="project" value="InterPro"/>
</dbReference>
<dbReference type="EnsemblBacteria" id="ACZ19788">
    <property type="protein sequence ID" value="ACZ19788"/>
    <property type="gene ID" value="Taci_1567"/>
</dbReference>
<evidence type="ECO:0000256" key="6">
    <source>
        <dbReference type="ARBA" id="ARBA00022741"/>
    </source>
</evidence>
<keyword evidence="13" id="KW-1185">Reference proteome</keyword>
<dbReference type="InterPro" id="IPR050482">
    <property type="entry name" value="Sensor_HK_TwoCompSys"/>
</dbReference>
<dbReference type="GO" id="GO:0016020">
    <property type="term" value="C:membrane"/>
    <property type="evidence" value="ECO:0007669"/>
    <property type="project" value="UniProtKB-SubCell"/>
</dbReference>
<dbReference type="OrthoDB" id="9781904at2"/>
<dbReference type="PROSITE" id="PS50885">
    <property type="entry name" value="HAMP"/>
    <property type="match status" value="1"/>
</dbReference>
<keyword evidence="9" id="KW-0902">Two-component regulatory system</keyword>
<dbReference type="InterPro" id="IPR003594">
    <property type="entry name" value="HATPase_dom"/>
</dbReference>
<keyword evidence="5 12" id="KW-0808">Transferase</keyword>
<evidence type="ECO:0000256" key="2">
    <source>
        <dbReference type="ARBA" id="ARBA00004370"/>
    </source>
</evidence>
<keyword evidence="10" id="KW-0812">Transmembrane</keyword>
<feature type="domain" description="HAMP" evidence="11">
    <location>
        <begin position="183"/>
        <end position="235"/>
    </location>
</feature>
<organism evidence="12 13">
    <name type="scientific">Thermanaerovibrio acidaminovorans (strain ATCC 49978 / DSM 6589 / Su883)</name>
    <name type="common">Selenomonas acidaminovorans</name>
    <dbReference type="NCBI Taxonomy" id="525903"/>
    <lineage>
        <taxon>Bacteria</taxon>
        <taxon>Thermotogati</taxon>
        <taxon>Synergistota</taxon>
        <taxon>Synergistia</taxon>
        <taxon>Synergistales</taxon>
        <taxon>Synergistaceae</taxon>
        <taxon>Thermanaerovibrio</taxon>
    </lineage>
</organism>
<dbReference type="InterPro" id="IPR003660">
    <property type="entry name" value="HAMP_dom"/>
</dbReference>
<dbReference type="PANTHER" id="PTHR24421:SF10">
    <property type="entry name" value="NITRATE_NITRITE SENSOR PROTEIN NARQ"/>
    <property type="match status" value="1"/>
</dbReference>
<sequence length="452" mass="49797">MRRHLLPVLFGLMSLMSVAVVGSAFIGFLKARDALEAVSRSYVVNLSSGLAERVRFALEDPFRGRMGYMGFMGLRRMMRDLTVPGMVAVVDVRGEVLAHSPGGEALVSLWNRGLPVGDAVEVLDSTGERYTVAAFPASDQVFVVAAVPWGQLMGPMVRFSSLWPVLMVFLGLIGLGGMLLLGRWVVGPLRRLSSEVSQMRWGRDVPSVPRPAAAEIEELGEALRSLAEGAVRSAALDRGYVEDLVRVQEEEKERVSREIHDGPVQTVTALIQRIRLARMSLGDPDRALNELSVAESVAVECVRELRGLCDQLAPPWAELGVEQALQELVLRLRAQWGVQIETDLWGLEDLSEDKGLPLMRIVQEAVNNAVRHGGARKLKIGTFEEKGLFCFYIRDDGNGFVPPDEFKSLRLSGHRGLANMSERAALMGARLEVVSRPGEGCEVRCWFHRSDS</sequence>
<dbReference type="RefSeq" id="WP_012870297.1">
    <property type="nucleotide sequence ID" value="NC_013522.1"/>
</dbReference>
<dbReference type="InterPro" id="IPR036890">
    <property type="entry name" value="HATPase_C_sf"/>
</dbReference>
<dbReference type="AlphaFoldDB" id="D1B6Z7"/>
<evidence type="ECO:0000256" key="9">
    <source>
        <dbReference type="ARBA" id="ARBA00023012"/>
    </source>
</evidence>
<dbReference type="Gene3D" id="1.20.5.1930">
    <property type="match status" value="1"/>
</dbReference>
<name>D1B6Z7_THEAS</name>
<dbReference type="STRING" id="525903.Taci_1567"/>
<feature type="transmembrane region" description="Helical" evidence="10">
    <location>
        <begin position="162"/>
        <end position="181"/>
    </location>
</feature>
<keyword evidence="10" id="KW-1133">Transmembrane helix</keyword>
<evidence type="ECO:0000313" key="13">
    <source>
        <dbReference type="Proteomes" id="UP000002030"/>
    </source>
</evidence>
<dbReference type="CDD" id="cd16917">
    <property type="entry name" value="HATPase_UhpB-NarQ-NarX-like"/>
    <property type="match status" value="1"/>
</dbReference>
<dbReference type="Gene3D" id="3.30.565.10">
    <property type="entry name" value="Histidine kinase-like ATPase, C-terminal domain"/>
    <property type="match status" value="1"/>
</dbReference>
<evidence type="ECO:0000256" key="8">
    <source>
        <dbReference type="ARBA" id="ARBA00022840"/>
    </source>
</evidence>
<evidence type="ECO:0000313" key="12">
    <source>
        <dbReference type="EMBL" id="ACZ19788.1"/>
    </source>
</evidence>
<dbReference type="KEGG" id="tai:Taci_1567"/>
<dbReference type="HOGENOM" id="CLU_602588_0_0_0"/>
<gene>
    <name evidence="12" type="ordered locus">Taci_1567</name>
</gene>
<dbReference type="EMBL" id="CP001818">
    <property type="protein sequence ID" value="ACZ19788.1"/>
    <property type="molecule type" value="Genomic_DNA"/>
</dbReference>
<protein>
    <recommendedName>
        <fullName evidence="3">histidine kinase</fullName>
        <ecNumber evidence="3">2.7.13.3</ecNumber>
    </recommendedName>
</protein>
<keyword evidence="8" id="KW-0067">ATP-binding</keyword>
<dbReference type="GO" id="GO:0005524">
    <property type="term" value="F:ATP binding"/>
    <property type="evidence" value="ECO:0007669"/>
    <property type="project" value="UniProtKB-KW"/>
</dbReference>
<accession>D1B6Z7</accession>
<dbReference type="SUPFAM" id="SSF55874">
    <property type="entry name" value="ATPase domain of HSP90 chaperone/DNA topoisomerase II/histidine kinase"/>
    <property type="match status" value="1"/>
</dbReference>
<comment type="subcellular location">
    <subcellularLocation>
        <location evidence="2">Membrane</location>
    </subcellularLocation>
</comment>
<reference evidence="12 13" key="1">
    <citation type="journal article" date="2009" name="Stand. Genomic Sci.">
        <title>Complete genome sequence of Thermanaerovibrio acidaminovorans type strain (Su883).</title>
        <authorList>
            <person name="Chovatia M."/>
            <person name="Sikorski J."/>
            <person name="Schroder M."/>
            <person name="Lapidus A."/>
            <person name="Nolan M."/>
            <person name="Tice H."/>
            <person name="Glavina Del Rio T."/>
            <person name="Copeland A."/>
            <person name="Cheng J.F."/>
            <person name="Lucas S."/>
            <person name="Chen F."/>
            <person name="Bruce D."/>
            <person name="Goodwin L."/>
            <person name="Pitluck S."/>
            <person name="Ivanova N."/>
            <person name="Mavromatis K."/>
            <person name="Ovchinnikova G."/>
            <person name="Pati A."/>
            <person name="Chen A."/>
            <person name="Palaniappan K."/>
            <person name="Land M."/>
            <person name="Hauser L."/>
            <person name="Chang Y.J."/>
            <person name="Jeffries C.D."/>
            <person name="Chain P."/>
            <person name="Saunders E."/>
            <person name="Detter J.C."/>
            <person name="Brettin T."/>
            <person name="Rohde M."/>
            <person name="Goker M."/>
            <person name="Spring S."/>
            <person name="Bristow J."/>
            <person name="Markowitz V."/>
            <person name="Hugenholtz P."/>
            <person name="Kyrpides N.C."/>
            <person name="Klenk H.P."/>
            <person name="Eisen J.A."/>
        </authorList>
    </citation>
    <scope>NUCLEOTIDE SEQUENCE [LARGE SCALE GENOMIC DNA]</scope>
    <source>
        <strain evidence="13">ATCC 49978 / DSM 6589 / Su883</strain>
    </source>
</reference>
<dbReference type="SMART" id="SM00387">
    <property type="entry name" value="HATPase_c"/>
    <property type="match status" value="1"/>
</dbReference>
<comment type="catalytic activity">
    <reaction evidence="1">
        <text>ATP + protein L-histidine = ADP + protein N-phospho-L-histidine.</text>
        <dbReference type="EC" id="2.7.13.3"/>
    </reaction>
</comment>
<evidence type="ECO:0000256" key="4">
    <source>
        <dbReference type="ARBA" id="ARBA00022553"/>
    </source>
</evidence>
<evidence type="ECO:0000256" key="5">
    <source>
        <dbReference type="ARBA" id="ARBA00022679"/>
    </source>
</evidence>
<evidence type="ECO:0000256" key="7">
    <source>
        <dbReference type="ARBA" id="ARBA00022777"/>
    </source>
</evidence>